<dbReference type="Gene3D" id="3.40.50.1820">
    <property type="entry name" value="alpha/beta hydrolase"/>
    <property type="match status" value="1"/>
</dbReference>
<evidence type="ECO:0000256" key="1">
    <source>
        <dbReference type="SAM" id="MobiDB-lite"/>
    </source>
</evidence>
<evidence type="ECO:0000313" key="3">
    <source>
        <dbReference type="Proteomes" id="UP000435243"/>
    </source>
</evidence>
<dbReference type="InterPro" id="IPR021440">
    <property type="entry name" value="DUF3089"/>
</dbReference>
<reference evidence="2 3" key="1">
    <citation type="submission" date="2019-12" db="EMBL/GenBank/DDBJ databases">
        <title>Genomic-based taxomic classification of the family Erythrobacteraceae.</title>
        <authorList>
            <person name="Xu L."/>
        </authorList>
    </citation>
    <scope>NUCLEOTIDE SEQUENCE [LARGE SCALE GENOMIC DNA]</scope>
    <source>
        <strain evidence="2 3">JCM 16339</strain>
    </source>
</reference>
<dbReference type="AlphaFoldDB" id="A0A844ZLN5"/>
<accession>A0A844ZLN5</accession>
<dbReference type="EMBL" id="WTYY01000002">
    <property type="protein sequence ID" value="MXO87950.1"/>
    <property type="molecule type" value="Genomic_DNA"/>
</dbReference>
<keyword evidence="3" id="KW-1185">Reference proteome</keyword>
<dbReference type="SUPFAM" id="SSF53474">
    <property type="entry name" value="alpha/beta-Hydrolases"/>
    <property type="match status" value="1"/>
</dbReference>
<dbReference type="Proteomes" id="UP000435243">
    <property type="component" value="Unassembled WGS sequence"/>
</dbReference>
<feature type="region of interest" description="Disordered" evidence="1">
    <location>
        <begin position="62"/>
        <end position="82"/>
    </location>
</feature>
<dbReference type="Pfam" id="PF11288">
    <property type="entry name" value="DUF3089"/>
    <property type="match status" value="1"/>
</dbReference>
<dbReference type="RefSeq" id="WP_160589889.1">
    <property type="nucleotide sequence ID" value="NZ_BAAAFP010000002.1"/>
</dbReference>
<organism evidence="2 3">
    <name type="scientific">Alteraurantiacibacter aestuarii</name>
    <dbReference type="NCBI Taxonomy" id="650004"/>
    <lineage>
        <taxon>Bacteria</taxon>
        <taxon>Pseudomonadati</taxon>
        <taxon>Pseudomonadota</taxon>
        <taxon>Alphaproteobacteria</taxon>
        <taxon>Sphingomonadales</taxon>
        <taxon>Erythrobacteraceae</taxon>
        <taxon>Alteraurantiacibacter</taxon>
    </lineage>
</organism>
<evidence type="ECO:0000313" key="2">
    <source>
        <dbReference type="EMBL" id="MXO87950.1"/>
    </source>
</evidence>
<dbReference type="InterPro" id="IPR029058">
    <property type="entry name" value="AB_hydrolase_fold"/>
</dbReference>
<gene>
    <name evidence="2" type="ORF">GRI32_04260</name>
</gene>
<name>A0A844ZLN5_9SPHN</name>
<dbReference type="OrthoDB" id="9794645at2"/>
<sequence>MRRFLYTIVILILVVAVTLFVLRIYSKELTQLTLVPRTEFVPQDALADNAYTNPDMWFSRPGMGAPNDPARWQPQEAEGSVPPPAVNDTPLPRFAVFFVHPTSFTDNRVWNAPLDDEPSQDLARLLVRGLGSAFNQASEIWAPRYRQATFGAFLSDSDEAKQAVDAAYRDVDLAFTYFLSSIDADMPIVLAGHSQGSQHILRLLRERIAGTPLQQRIAMAYPIGWPISVEHDLPALPLPACATAQQAGCIVSWASFAEPADPGIMFSQYAGSTGFDGELRGDSPILCTNPLSGAPGGSEPAGANLGTLVPSDDLGSGELVTGAVPARCDDAGFLLIGDPPEMGTYVLPFNNYHVYDIPLFWRSLQQDVVRRVAAWEQGS</sequence>
<comment type="caution">
    <text evidence="2">The sequence shown here is derived from an EMBL/GenBank/DDBJ whole genome shotgun (WGS) entry which is preliminary data.</text>
</comment>
<proteinExistence type="predicted"/>
<protein>
    <submittedName>
        <fullName evidence="2">DUF3089 domain-containing protein</fullName>
    </submittedName>
</protein>